<sequence length="64" mass="7816">MPLYIFIIHNENFFFLTHFLQITYFQNRFYNRIEGASVPESSVNILIKKKHRGFVFLCFFFPSF</sequence>
<protein>
    <submittedName>
        <fullName evidence="1">Uncharacterized protein</fullName>
    </submittedName>
</protein>
<gene>
    <name evidence="1" type="ORF">CN495_10410</name>
</gene>
<dbReference type="Proteomes" id="UP000219897">
    <property type="component" value="Unassembled WGS sequence"/>
</dbReference>
<accession>A0ABD6SEH4</accession>
<proteinExistence type="predicted"/>
<evidence type="ECO:0000313" key="1">
    <source>
        <dbReference type="EMBL" id="PER54722.1"/>
    </source>
</evidence>
<evidence type="ECO:0000313" key="2">
    <source>
        <dbReference type="Proteomes" id="UP000219897"/>
    </source>
</evidence>
<organism evidence="1 2">
    <name type="scientific">Bacillus thuringiensis</name>
    <dbReference type="NCBI Taxonomy" id="1428"/>
    <lineage>
        <taxon>Bacteria</taxon>
        <taxon>Bacillati</taxon>
        <taxon>Bacillota</taxon>
        <taxon>Bacilli</taxon>
        <taxon>Bacillales</taxon>
        <taxon>Bacillaceae</taxon>
        <taxon>Bacillus</taxon>
        <taxon>Bacillus cereus group</taxon>
    </lineage>
</organism>
<comment type="caution">
    <text evidence="1">The sequence shown here is derived from an EMBL/GenBank/DDBJ whole genome shotgun (WGS) entry which is preliminary data.</text>
</comment>
<name>A0ABD6SEH4_BACTU</name>
<dbReference type="AlphaFoldDB" id="A0ABD6SEH4"/>
<dbReference type="EMBL" id="NTYF01000030">
    <property type="protein sequence ID" value="PER54722.1"/>
    <property type="molecule type" value="Genomic_DNA"/>
</dbReference>
<reference evidence="1 2" key="1">
    <citation type="submission" date="2017-09" db="EMBL/GenBank/DDBJ databases">
        <title>Large-scale bioinformatics analysis of Bacillus genomes uncovers conserved roles of natural products in bacterial physiology.</title>
        <authorList>
            <consortium name="Agbiome Team Llc"/>
            <person name="Bleich R.M."/>
            <person name="Kirk G.J."/>
            <person name="Santa Maria K.C."/>
            <person name="Allen S.E."/>
            <person name="Farag S."/>
            <person name="Shank E.A."/>
            <person name="Bowers A."/>
        </authorList>
    </citation>
    <scope>NUCLEOTIDE SEQUENCE [LARGE SCALE GENOMIC DNA]</scope>
    <source>
        <strain evidence="1 2">AFS005140</strain>
    </source>
</reference>